<gene>
    <name evidence="1" type="ORF">GCM10009789_36870</name>
</gene>
<sequence length="114" mass="12197">MAAHCWGEGWTIVMTQQYVAGELSLLLAQLWAVATTESAGREIAGLRREAETMPTSALGSVVVRAMTLVDQMCWESLELGDSGAFSCQAKAAAQLHEFGVCANLLGGWTHDHST</sequence>
<dbReference type="EMBL" id="BAAAOS010000020">
    <property type="protein sequence ID" value="GAA1579742.1"/>
    <property type="molecule type" value="Genomic_DNA"/>
</dbReference>
<comment type="caution">
    <text evidence="1">The sequence shown here is derived from an EMBL/GenBank/DDBJ whole genome shotgun (WGS) entry which is preliminary data.</text>
</comment>
<protein>
    <recommendedName>
        <fullName evidence="3">ANTAR domain-containing protein</fullName>
    </recommendedName>
</protein>
<proteinExistence type="predicted"/>
<name>A0ABP4PFF9_9ACTN</name>
<keyword evidence="2" id="KW-1185">Reference proteome</keyword>
<reference evidence="2" key="1">
    <citation type="journal article" date="2019" name="Int. J. Syst. Evol. Microbiol.">
        <title>The Global Catalogue of Microorganisms (GCM) 10K type strain sequencing project: providing services to taxonomists for standard genome sequencing and annotation.</title>
        <authorList>
            <consortium name="The Broad Institute Genomics Platform"/>
            <consortium name="The Broad Institute Genome Sequencing Center for Infectious Disease"/>
            <person name="Wu L."/>
            <person name="Ma J."/>
        </authorList>
    </citation>
    <scope>NUCLEOTIDE SEQUENCE [LARGE SCALE GENOMIC DNA]</scope>
    <source>
        <strain evidence="2">JCM 14969</strain>
    </source>
</reference>
<organism evidence="1 2">
    <name type="scientific">Kribbella sancticallisti</name>
    <dbReference type="NCBI Taxonomy" id="460087"/>
    <lineage>
        <taxon>Bacteria</taxon>
        <taxon>Bacillati</taxon>
        <taxon>Actinomycetota</taxon>
        <taxon>Actinomycetes</taxon>
        <taxon>Propionibacteriales</taxon>
        <taxon>Kribbellaceae</taxon>
        <taxon>Kribbella</taxon>
    </lineage>
</organism>
<evidence type="ECO:0008006" key="3">
    <source>
        <dbReference type="Google" id="ProtNLM"/>
    </source>
</evidence>
<evidence type="ECO:0000313" key="1">
    <source>
        <dbReference type="EMBL" id="GAA1579742.1"/>
    </source>
</evidence>
<accession>A0ABP4PFF9</accession>
<evidence type="ECO:0000313" key="2">
    <source>
        <dbReference type="Proteomes" id="UP001500393"/>
    </source>
</evidence>
<dbReference type="Proteomes" id="UP001500393">
    <property type="component" value="Unassembled WGS sequence"/>
</dbReference>